<proteinExistence type="predicted"/>
<gene>
    <name evidence="1" type="ORF">AMQ74_00121</name>
</gene>
<accession>A0A150JAI3</accession>
<sequence>MEEIYGYFIVGGLFDDPPGGKMEEKDEQHH</sequence>
<reference evidence="1 2" key="1">
    <citation type="journal article" date="2016" name="ISME J.">
        <title>Chasing the elusive Euryarchaeota class WSA2: genomes reveal a uniquely fastidious methyl-reducing methanogen.</title>
        <authorList>
            <person name="Nobu M.K."/>
            <person name="Narihiro T."/>
            <person name="Kuroda K."/>
            <person name="Mei R."/>
            <person name="Liu W.T."/>
        </authorList>
    </citation>
    <scope>NUCLEOTIDE SEQUENCE [LARGE SCALE GENOMIC DNA]</scope>
    <source>
        <strain evidence="1">U1lsi0528_Bin089</strain>
    </source>
</reference>
<dbReference type="AlphaFoldDB" id="A0A150JAI3"/>
<evidence type="ECO:0000313" key="1">
    <source>
        <dbReference type="EMBL" id="KYC54252.1"/>
    </source>
</evidence>
<dbReference type="Proteomes" id="UP000075578">
    <property type="component" value="Unassembled WGS sequence"/>
</dbReference>
<dbReference type="EMBL" id="LNGD01000003">
    <property type="protein sequence ID" value="KYC54252.1"/>
    <property type="molecule type" value="Genomic_DNA"/>
</dbReference>
<evidence type="ECO:0000313" key="2">
    <source>
        <dbReference type="Proteomes" id="UP000075578"/>
    </source>
</evidence>
<name>A0A150JAI3_9EURY</name>
<comment type="caution">
    <text evidence="1">The sequence shown here is derived from an EMBL/GenBank/DDBJ whole genome shotgun (WGS) entry which is preliminary data.</text>
</comment>
<organism evidence="1 2">
    <name type="scientific">Candidatus Methanofastidiosum methylothiophilum</name>
    <dbReference type="NCBI Taxonomy" id="1705564"/>
    <lineage>
        <taxon>Archaea</taxon>
        <taxon>Methanobacteriati</taxon>
        <taxon>Methanobacteriota</taxon>
        <taxon>Stenosarchaea group</taxon>
        <taxon>Candidatus Methanofastidiosia</taxon>
        <taxon>Candidatus Methanofastidiosales</taxon>
        <taxon>Candidatus Methanofastidiosaceae</taxon>
        <taxon>Candidatus Methanofastidiosum</taxon>
    </lineage>
</organism>
<protein>
    <submittedName>
        <fullName evidence="1">Uncharacterized protein</fullName>
    </submittedName>
</protein>